<evidence type="ECO:0000256" key="2">
    <source>
        <dbReference type="SAM" id="Phobius"/>
    </source>
</evidence>
<keyword evidence="4" id="KW-1185">Reference proteome</keyword>
<gene>
    <name evidence="3" type="ORF">SAMN04487969_10746</name>
</gene>
<feature type="region of interest" description="Disordered" evidence="1">
    <location>
        <begin position="242"/>
        <end position="262"/>
    </location>
</feature>
<evidence type="ECO:0000313" key="4">
    <source>
        <dbReference type="Proteomes" id="UP000183410"/>
    </source>
</evidence>
<dbReference type="EMBL" id="FONN01000007">
    <property type="protein sequence ID" value="SFE80661.1"/>
    <property type="molecule type" value="Genomic_DNA"/>
</dbReference>
<feature type="transmembrane region" description="Helical" evidence="2">
    <location>
        <begin position="201"/>
        <end position="220"/>
    </location>
</feature>
<dbReference type="AlphaFoldDB" id="A0A1I2DK28"/>
<feature type="transmembrane region" description="Helical" evidence="2">
    <location>
        <begin position="372"/>
        <end position="402"/>
    </location>
</feature>
<feature type="transmembrane region" description="Helical" evidence="2">
    <location>
        <begin position="6"/>
        <end position="24"/>
    </location>
</feature>
<feature type="transmembrane region" description="Helical" evidence="2">
    <location>
        <begin position="414"/>
        <end position="435"/>
    </location>
</feature>
<evidence type="ECO:0000256" key="1">
    <source>
        <dbReference type="SAM" id="MobiDB-lite"/>
    </source>
</evidence>
<evidence type="ECO:0000313" key="3">
    <source>
        <dbReference type="EMBL" id="SFE80661.1"/>
    </source>
</evidence>
<dbReference type="OrthoDB" id="3171527at2"/>
<feature type="transmembrane region" description="Helical" evidence="2">
    <location>
        <begin position="54"/>
        <end position="72"/>
    </location>
</feature>
<feature type="transmembrane region" description="Helical" evidence="2">
    <location>
        <begin position="455"/>
        <end position="472"/>
    </location>
</feature>
<feature type="transmembrane region" description="Helical" evidence="2">
    <location>
        <begin position="292"/>
        <end position="312"/>
    </location>
</feature>
<feature type="transmembrane region" description="Helical" evidence="2">
    <location>
        <begin position="126"/>
        <end position="154"/>
    </location>
</feature>
<protein>
    <recommendedName>
        <fullName evidence="5">Di-and tricarboxylate transporter</fullName>
    </recommendedName>
</protein>
<keyword evidence="2" id="KW-1133">Transmembrane helix</keyword>
<feature type="transmembrane region" description="Helical" evidence="2">
    <location>
        <begin position="84"/>
        <end position="106"/>
    </location>
</feature>
<feature type="transmembrane region" description="Helical" evidence="2">
    <location>
        <begin position="338"/>
        <end position="360"/>
    </location>
</feature>
<dbReference type="RefSeq" id="WP_046232738.1">
    <property type="nucleotide sequence ID" value="NZ_FONN01000007.1"/>
</dbReference>
<proteinExistence type="predicted"/>
<feature type="transmembrane region" description="Helical" evidence="2">
    <location>
        <begin position="175"/>
        <end position="195"/>
    </location>
</feature>
<keyword evidence="2" id="KW-0472">Membrane</keyword>
<dbReference type="Proteomes" id="UP000183410">
    <property type="component" value="Unassembled WGS sequence"/>
</dbReference>
<keyword evidence="2" id="KW-0812">Transmembrane</keyword>
<feature type="transmembrane region" description="Helical" evidence="2">
    <location>
        <begin position="266"/>
        <end position="286"/>
    </location>
</feature>
<accession>A0A1I2DK28</accession>
<sequence>MTVGTKAVIDRAVIFALAAVFILQQFTHWGPLVYVLGGLSFLAVLLLLPKLEGVALWLTLFFMAGGVVLMLVQQADAAYWFKAASMNATLVTLFVFAPLFGIPVRLPDYVAALKRFYETRMRSSTALFIGTQLMTHIMGGFINVGSIPVVYHLVFVKPRSGRLSGLLANALNRGFGGAICWSPYFAAMALVTSALKLNWSSLVPYLIGLSLISLLVSLAVDFKQLRAKDEVSELAAAEAGEWGQEATEAVESQKGQGREKENGRGASFPIGLGVYLLLATAAILLLEQLIDLPMVLITCMSAIVFPLLWCFAKGELPTFRQGLSNHLTITLPALQKEITLFLAAGFFSGSISATGFGNVIPSLLGHIPLPLAVSFSIFTIVIIASTSLIGLHPIVLITILATSIDPAAVQISPIYFAILLLGSWGLSNPISPASAVNNLLTGLFNKSVFELARPNYIFAAVMGVALLLYLMMI</sequence>
<organism evidence="3 4">
    <name type="scientific">Paenibacillus algorifonticola</name>
    <dbReference type="NCBI Taxonomy" id="684063"/>
    <lineage>
        <taxon>Bacteria</taxon>
        <taxon>Bacillati</taxon>
        <taxon>Bacillota</taxon>
        <taxon>Bacilli</taxon>
        <taxon>Bacillales</taxon>
        <taxon>Paenibacillaceae</taxon>
        <taxon>Paenibacillus</taxon>
    </lineage>
</organism>
<reference evidence="4" key="1">
    <citation type="submission" date="2016-10" db="EMBL/GenBank/DDBJ databases">
        <authorList>
            <person name="Varghese N."/>
            <person name="Submissions S."/>
        </authorList>
    </citation>
    <scope>NUCLEOTIDE SEQUENCE [LARGE SCALE GENOMIC DNA]</scope>
    <source>
        <strain evidence="4">CGMCC 1.10223</strain>
    </source>
</reference>
<evidence type="ECO:0008006" key="5">
    <source>
        <dbReference type="Google" id="ProtNLM"/>
    </source>
</evidence>
<name>A0A1I2DK28_9BACL</name>